<name>A0A386TX73_PENJP</name>
<keyword evidence="2 8" id="KW-0853">WD repeat</keyword>
<evidence type="ECO:0000256" key="3">
    <source>
        <dbReference type="ARBA" id="ARBA00022737"/>
    </source>
</evidence>
<dbReference type="PROSITE" id="PS00678">
    <property type="entry name" value="WD_REPEATS_1"/>
    <property type="match status" value="1"/>
</dbReference>
<gene>
    <name evidence="10" type="primary">Dph7</name>
</gene>
<evidence type="ECO:0000313" key="10">
    <source>
        <dbReference type="EMBL" id="AYE92700.1"/>
    </source>
</evidence>
<dbReference type="InterPro" id="IPR036322">
    <property type="entry name" value="WD40_repeat_dom_sf"/>
</dbReference>
<comment type="pathway">
    <text evidence="1">Protein modification; peptidyl-diphthamide biosynthesis.</text>
</comment>
<keyword evidence="4" id="KW-0378">Hydrolase</keyword>
<dbReference type="AlphaFoldDB" id="A0A386TX73"/>
<feature type="repeat" description="WD" evidence="8">
    <location>
        <begin position="236"/>
        <end position="278"/>
    </location>
</feature>
<comment type="similarity">
    <text evidence="5">Belongs to the DPH7 family.</text>
</comment>
<dbReference type="Pfam" id="PF00400">
    <property type="entry name" value="WD40"/>
    <property type="match status" value="1"/>
</dbReference>
<evidence type="ECO:0000256" key="5">
    <source>
        <dbReference type="ARBA" id="ARBA00038092"/>
    </source>
</evidence>
<dbReference type="PANTHER" id="PTHR46042:SF1">
    <property type="entry name" value="DIPHTHINE METHYLTRANSFERASE"/>
    <property type="match status" value="1"/>
</dbReference>
<evidence type="ECO:0000256" key="2">
    <source>
        <dbReference type="ARBA" id="ARBA00022574"/>
    </source>
</evidence>
<evidence type="ECO:0000256" key="4">
    <source>
        <dbReference type="ARBA" id="ARBA00022801"/>
    </source>
</evidence>
<reference evidence="10" key="1">
    <citation type="submission" date="2017-11" db="EMBL/GenBank/DDBJ databases">
        <authorList>
            <person name="Han C.G."/>
        </authorList>
    </citation>
    <scope>NUCLEOTIDE SEQUENCE</scope>
    <source>
        <tissue evidence="10">Gills</tissue>
    </source>
</reference>
<dbReference type="GO" id="GO:0061685">
    <property type="term" value="F:diphthine methylesterase activity"/>
    <property type="evidence" value="ECO:0007669"/>
    <property type="project" value="UniProtKB-EC"/>
</dbReference>
<evidence type="ECO:0000256" key="6">
    <source>
        <dbReference type="ARBA" id="ARBA00039131"/>
    </source>
</evidence>
<organism evidence="10">
    <name type="scientific">Penaeus japonicus</name>
    <name type="common">Kuruma prawn</name>
    <name type="synonym">Marsupenaeus japonicus</name>
    <dbReference type="NCBI Taxonomy" id="27405"/>
    <lineage>
        <taxon>Eukaryota</taxon>
        <taxon>Metazoa</taxon>
        <taxon>Ecdysozoa</taxon>
        <taxon>Arthropoda</taxon>
        <taxon>Crustacea</taxon>
        <taxon>Multicrustacea</taxon>
        <taxon>Malacostraca</taxon>
        <taxon>Eumalacostraca</taxon>
        <taxon>Eucarida</taxon>
        <taxon>Decapoda</taxon>
        <taxon>Dendrobranchiata</taxon>
        <taxon>Penaeoidea</taxon>
        <taxon>Penaeidae</taxon>
        <taxon>Penaeus</taxon>
    </lineage>
</organism>
<evidence type="ECO:0000256" key="8">
    <source>
        <dbReference type="PROSITE-ProRule" id="PRU00221"/>
    </source>
</evidence>
<proteinExistence type="evidence at transcript level"/>
<dbReference type="GO" id="GO:0017183">
    <property type="term" value="P:protein histidyl modification to diphthamide"/>
    <property type="evidence" value="ECO:0007669"/>
    <property type="project" value="TreeGrafter"/>
</dbReference>
<dbReference type="InterPro" id="IPR015943">
    <property type="entry name" value="WD40/YVTN_repeat-like_dom_sf"/>
</dbReference>
<feature type="region of interest" description="Disordered" evidence="9">
    <location>
        <begin position="44"/>
        <end position="66"/>
    </location>
</feature>
<sequence length="362" mass="40864">MALEVKHLFSWDTEYSADSAEFCPIPLFEDYLAVGTYQLADPEKALDTPEEGGGNPEADSSEAKDVPKKRLGRLYLKQKIKDKLCLVQKIDMPAILDMKWSQHEISGTPMLAIVNAVGQLLLYRLIRVGEEVCLEYHCKYEIEEEETLALSLDWSTGKTVSESPLISVSDSKGNVSIIQLTNGELVLQNRFFAHDFEAWITAFDYWNPNTVFTGGDDCKFRRFDIRAESATPVFTSRVHNAGVTSIHSNCHSEHLLASGSYDETVNLWDTRNMRSPCSSTSLGGGVWRLKWQPQGKSLLLCACMYNGFYVIDTKSMETVVSFNEHQSIAYGVDWFYGMKDSTQTVASASFYDHLLCLWEFKD</sequence>
<evidence type="ECO:0000256" key="9">
    <source>
        <dbReference type="SAM" id="MobiDB-lite"/>
    </source>
</evidence>
<dbReference type="InterPro" id="IPR052415">
    <property type="entry name" value="Diphthine_MTase"/>
</dbReference>
<keyword evidence="3" id="KW-0677">Repeat</keyword>
<dbReference type="InterPro" id="IPR001680">
    <property type="entry name" value="WD40_rpt"/>
</dbReference>
<dbReference type="SMART" id="SM00320">
    <property type="entry name" value="WD40"/>
    <property type="match status" value="4"/>
</dbReference>
<dbReference type="OrthoDB" id="1930760at2759"/>
<accession>A0A386TX73</accession>
<dbReference type="PROSITE" id="PS50082">
    <property type="entry name" value="WD_REPEATS_2"/>
    <property type="match status" value="1"/>
</dbReference>
<protein>
    <recommendedName>
        <fullName evidence="6">methylated diphthine methylhydrolase</fullName>
        <ecNumber evidence="6">3.1.1.97</ecNumber>
    </recommendedName>
</protein>
<dbReference type="InterPro" id="IPR019775">
    <property type="entry name" value="WD40_repeat_CS"/>
</dbReference>
<evidence type="ECO:0000256" key="7">
    <source>
        <dbReference type="ARBA" id="ARBA00047551"/>
    </source>
</evidence>
<comment type="catalytic activity">
    <reaction evidence="7">
        <text>diphthine methyl ester-[translation elongation factor 2] + H2O = diphthine-[translation elongation factor 2] + methanol + H(+)</text>
        <dbReference type="Rhea" id="RHEA:42656"/>
        <dbReference type="Rhea" id="RHEA-COMP:10172"/>
        <dbReference type="Rhea" id="RHEA-COMP:10173"/>
        <dbReference type="ChEBI" id="CHEBI:15377"/>
        <dbReference type="ChEBI" id="CHEBI:15378"/>
        <dbReference type="ChEBI" id="CHEBI:17790"/>
        <dbReference type="ChEBI" id="CHEBI:79005"/>
        <dbReference type="ChEBI" id="CHEBI:82696"/>
        <dbReference type="EC" id="3.1.1.97"/>
    </reaction>
</comment>
<dbReference type="SUPFAM" id="SSF50978">
    <property type="entry name" value="WD40 repeat-like"/>
    <property type="match status" value="1"/>
</dbReference>
<dbReference type="EC" id="3.1.1.97" evidence="6"/>
<dbReference type="PANTHER" id="PTHR46042">
    <property type="entry name" value="DIPHTHINE METHYLTRANSFERASE"/>
    <property type="match status" value="1"/>
</dbReference>
<evidence type="ECO:0000256" key="1">
    <source>
        <dbReference type="ARBA" id="ARBA00005156"/>
    </source>
</evidence>
<dbReference type="Gene3D" id="2.130.10.10">
    <property type="entry name" value="YVTN repeat-like/Quinoprotein amine dehydrogenase"/>
    <property type="match status" value="1"/>
</dbReference>
<dbReference type="GO" id="GO:0005737">
    <property type="term" value="C:cytoplasm"/>
    <property type="evidence" value="ECO:0007669"/>
    <property type="project" value="TreeGrafter"/>
</dbReference>
<dbReference type="EMBL" id="MG566082">
    <property type="protein sequence ID" value="AYE92700.1"/>
    <property type="molecule type" value="mRNA"/>
</dbReference>